<dbReference type="CDD" id="cd16281">
    <property type="entry name" value="metallo-hydrolase-like_MBL-fold"/>
    <property type="match status" value="1"/>
</dbReference>
<evidence type="ECO:0000259" key="5">
    <source>
        <dbReference type="SMART" id="SM00849"/>
    </source>
</evidence>
<name>A0ABP8R516_9SPHI</name>
<evidence type="ECO:0000313" key="6">
    <source>
        <dbReference type="EMBL" id="GAA4518299.1"/>
    </source>
</evidence>
<evidence type="ECO:0000256" key="1">
    <source>
        <dbReference type="ARBA" id="ARBA00007749"/>
    </source>
</evidence>
<dbReference type="Gene3D" id="3.60.15.10">
    <property type="entry name" value="Ribonuclease Z/Hydroxyacylglutathione hydrolase-like"/>
    <property type="match status" value="1"/>
</dbReference>
<keyword evidence="4" id="KW-0862">Zinc</keyword>
<evidence type="ECO:0000313" key="7">
    <source>
        <dbReference type="Proteomes" id="UP001500394"/>
    </source>
</evidence>
<accession>A0ABP8R516</accession>
<proteinExistence type="inferred from homology"/>
<reference evidence="7" key="1">
    <citation type="journal article" date="2019" name="Int. J. Syst. Evol. Microbiol.">
        <title>The Global Catalogue of Microorganisms (GCM) 10K type strain sequencing project: providing services to taxonomists for standard genome sequencing and annotation.</title>
        <authorList>
            <consortium name="The Broad Institute Genomics Platform"/>
            <consortium name="The Broad Institute Genome Sequencing Center for Infectious Disease"/>
            <person name="Wu L."/>
            <person name="Ma J."/>
        </authorList>
    </citation>
    <scope>NUCLEOTIDE SEQUENCE [LARGE SCALE GENOMIC DNA]</scope>
    <source>
        <strain evidence="7">JCM 17858</strain>
    </source>
</reference>
<sequence>MNLYTIDTGFFKLDGGAMFGVVPKSLWQRTNPADENNLCTWANRLLLIEDGKRLILVDTALGDKQDAKFFGHYHPHGDDTLDKSLAKYGFHRDDITDVFLTHLHFDHCGGAIKREGDKLIPAFKNAKYWSNESHWEWATNPNPREKASFLKENILPIKESGQLNFVQGNQFDDTDIVVRYAHGHTESMMLPQIEYKGKTILYMADLLPSVGHIPLPYVMSYDVRPLVTMQERQEYWREAVEKEYILFFEHDPINECCTLHHTEKGIRVKDIFKLSDI</sequence>
<dbReference type="InterPro" id="IPR001279">
    <property type="entry name" value="Metallo-B-lactamas"/>
</dbReference>
<dbReference type="InterPro" id="IPR051013">
    <property type="entry name" value="MBL_superfamily_lactonases"/>
</dbReference>
<dbReference type="RefSeq" id="WP_345068065.1">
    <property type="nucleotide sequence ID" value="NZ_BAABGR010000029.1"/>
</dbReference>
<dbReference type="SUPFAM" id="SSF56281">
    <property type="entry name" value="Metallo-hydrolase/oxidoreductase"/>
    <property type="match status" value="1"/>
</dbReference>
<organism evidence="6 7">
    <name type="scientific">Sphingobacterium thermophilum</name>
    <dbReference type="NCBI Taxonomy" id="768534"/>
    <lineage>
        <taxon>Bacteria</taxon>
        <taxon>Pseudomonadati</taxon>
        <taxon>Bacteroidota</taxon>
        <taxon>Sphingobacteriia</taxon>
        <taxon>Sphingobacteriales</taxon>
        <taxon>Sphingobacteriaceae</taxon>
        <taxon>Sphingobacterium</taxon>
    </lineage>
</organism>
<feature type="domain" description="Metallo-beta-lactamase" evidence="5">
    <location>
        <begin position="42"/>
        <end position="250"/>
    </location>
</feature>
<keyword evidence="7" id="KW-1185">Reference proteome</keyword>
<evidence type="ECO:0000256" key="4">
    <source>
        <dbReference type="ARBA" id="ARBA00022833"/>
    </source>
</evidence>
<evidence type="ECO:0000256" key="3">
    <source>
        <dbReference type="ARBA" id="ARBA00022801"/>
    </source>
</evidence>
<dbReference type="InterPro" id="IPR036866">
    <property type="entry name" value="RibonucZ/Hydroxyglut_hydro"/>
</dbReference>
<gene>
    <name evidence="6" type="ORF">GCM10023173_19970</name>
</gene>
<keyword evidence="3" id="KW-0378">Hydrolase</keyword>
<dbReference type="PANTHER" id="PTHR42978:SF6">
    <property type="entry name" value="QUORUM-QUENCHING LACTONASE YTNP-RELATED"/>
    <property type="match status" value="1"/>
</dbReference>
<dbReference type="EMBL" id="BAABGR010000029">
    <property type="protein sequence ID" value="GAA4518299.1"/>
    <property type="molecule type" value="Genomic_DNA"/>
</dbReference>
<dbReference type="PANTHER" id="PTHR42978">
    <property type="entry name" value="QUORUM-QUENCHING LACTONASE YTNP-RELATED-RELATED"/>
    <property type="match status" value="1"/>
</dbReference>
<dbReference type="Proteomes" id="UP001500394">
    <property type="component" value="Unassembled WGS sequence"/>
</dbReference>
<keyword evidence="2" id="KW-0479">Metal-binding</keyword>
<protein>
    <submittedName>
        <fullName evidence="6">MBL fold metallo-hydrolase</fullName>
    </submittedName>
</protein>
<evidence type="ECO:0000256" key="2">
    <source>
        <dbReference type="ARBA" id="ARBA00022723"/>
    </source>
</evidence>
<comment type="similarity">
    <text evidence="1">Belongs to the metallo-beta-lactamase superfamily.</text>
</comment>
<dbReference type="Pfam" id="PF00753">
    <property type="entry name" value="Lactamase_B"/>
    <property type="match status" value="1"/>
</dbReference>
<dbReference type="SMART" id="SM00849">
    <property type="entry name" value="Lactamase_B"/>
    <property type="match status" value="1"/>
</dbReference>
<comment type="caution">
    <text evidence="6">The sequence shown here is derived from an EMBL/GenBank/DDBJ whole genome shotgun (WGS) entry which is preliminary data.</text>
</comment>